<gene>
    <name evidence="1" type="ORF">COLO4_34502</name>
</gene>
<evidence type="ECO:0000313" key="1">
    <source>
        <dbReference type="EMBL" id="OMO58609.1"/>
    </source>
</evidence>
<dbReference type="OrthoDB" id="10269612at2759"/>
<accession>A0A1R3GKP1</accession>
<comment type="caution">
    <text evidence="1">The sequence shown here is derived from an EMBL/GenBank/DDBJ whole genome shotgun (WGS) entry which is preliminary data.</text>
</comment>
<keyword evidence="2" id="KW-1185">Reference proteome</keyword>
<dbReference type="AlphaFoldDB" id="A0A1R3GKP1"/>
<name>A0A1R3GKP1_9ROSI</name>
<dbReference type="EMBL" id="AWUE01022401">
    <property type="protein sequence ID" value="OMO58609.1"/>
    <property type="molecule type" value="Genomic_DNA"/>
</dbReference>
<reference evidence="2" key="1">
    <citation type="submission" date="2013-09" db="EMBL/GenBank/DDBJ databases">
        <title>Corchorus olitorius genome sequencing.</title>
        <authorList>
            <person name="Alam M."/>
            <person name="Haque M.S."/>
            <person name="Islam M.S."/>
            <person name="Emdad E.M."/>
            <person name="Islam M.M."/>
            <person name="Ahmed B."/>
            <person name="Halim A."/>
            <person name="Hossen Q.M.M."/>
            <person name="Hossain M.Z."/>
            <person name="Ahmed R."/>
            <person name="Khan M.M."/>
            <person name="Islam R."/>
            <person name="Rashid M.M."/>
            <person name="Khan S.A."/>
            <person name="Rahman M.S."/>
            <person name="Alam M."/>
            <person name="Yahiya A.S."/>
            <person name="Khan M.S."/>
            <person name="Azam M.S."/>
            <person name="Haque T."/>
            <person name="Lashkar M.Z.H."/>
            <person name="Akhand A.I."/>
            <person name="Morshed G."/>
            <person name="Roy S."/>
            <person name="Uddin K.S."/>
            <person name="Rabeya T."/>
            <person name="Hossain A.S."/>
            <person name="Chowdhury A."/>
            <person name="Snigdha A.R."/>
            <person name="Mortoza M.S."/>
            <person name="Matin S.A."/>
            <person name="Hoque S.M.E."/>
            <person name="Islam M.K."/>
            <person name="Roy D.K."/>
            <person name="Haider R."/>
            <person name="Moosa M.M."/>
            <person name="Elias S.M."/>
            <person name="Hasan A.M."/>
            <person name="Jahan S."/>
            <person name="Shafiuddin M."/>
            <person name="Mahmood N."/>
            <person name="Shommy N.S."/>
        </authorList>
    </citation>
    <scope>NUCLEOTIDE SEQUENCE [LARGE SCALE GENOMIC DNA]</scope>
    <source>
        <strain evidence="2">cv. O-4</strain>
    </source>
</reference>
<evidence type="ECO:0000313" key="2">
    <source>
        <dbReference type="Proteomes" id="UP000187203"/>
    </source>
</evidence>
<sequence length="32" mass="3524">MDTKTREETKVVESGEMELGSVGWVGLHPTYG</sequence>
<protein>
    <submittedName>
        <fullName evidence="1">Uncharacterized protein</fullName>
    </submittedName>
</protein>
<dbReference type="Proteomes" id="UP000187203">
    <property type="component" value="Unassembled WGS sequence"/>
</dbReference>
<organism evidence="1 2">
    <name type="scientific">Corchorus olitorius</name>
    <dbReference type="NCBI Taxonomy" id="93759"/>
    <lineage>
        <taxon>Eukaryota</taxon>
        <taxon>Viridiplantae</taxon>
        <taxon>Streptophyta</taxon>
        <taxon>Embryophyta</taxon>
        <taxon>Tracheophyta</taxon>
        <taxon>Spermatophyta</taxon>
        <taxon>Magnoliopsida</taxon>
        <taxon>eudicotyledons</taxon>
        <taxon>Gunneridae</taxon>
        <taxon>Pentapetalae</taxon>
        <taxon>rosids</taxon>
        <taxon>malvids</taxon>
        <taxon>Malvales</taxon>
        <taxon>Malvaceae</taxon>
        <taxon>Grewioideae</taxon>
        <taxon>Apeibeae</taxon>
        <taxon>Corchorus</taxon>
    </lineage>
</organism>
<proteinExistence type="predicted"/>